<dbReference type="Proteomes" id="UP000229314">
    <property type="component" value="Chromosome"/>
</dbReference>
<dbReference type="InterPro" id="IPR050336">
    <property type="entry name" value="Chromosome_partition/occlusion"/>
</dbReference>
<sequence length="258" mass="27852">MLQIDMLPVDRLVPYIRNARTHSEDQIAQIAASIAEFGFTNPILIGEDEVIIAGHGRLMAAKALGLTQVPVIVLDHLTEAQRRALVIADNRIAENAGWDDDLLRSELAALREADFDLDLIGFDETELDEIMAGFEGFAMGGGEGDTQGGSTEGGAAAAAPSANLAERFGIPPFSVFEARKGWWQDRKRAWLDLGIRSELGRGAAPGGAPRPLDRGWSGEKSFPAVPGMGTADPAPIHKDIDHYRHKEGKRTRKEAAHG</sequence>
<reference evidence="3 4" key="1">
    <citation type="submission" date="2017-10" db="EMBL/GenBank/DDBJ databases">
        <title>Complete genome sequence of Paracoccus yeei TT13 isolated from human skin.</title>
        <authorList>
            <person name="Lee K."/>
            <person name="Lim J.Y."/>
            <person name="Hwang I."/>
        </authorList>
    </citation>
    <scope>NUCLEOTIDE SEQUENCE [LARGE SCALE GENOMIC DNA]</scope>
    <source>
        <strain evidence="3 4">TT13</strain>
    </source>
</reference>
<dbReference type="GO" id="GO:0007059">
    <property type="term" value="P:chromosome segregation"/>
    <property type="evidence" value="ECO:0007669"/>
    <property type="project" value="TreeGrafter"/>
</dbReference>
<proteinExistence type="predicted"/>
<evidence type="ECO:0000256" key="1">
    <source>
        <dbReference type="SAM" id="MobiDB-lite"/>
    </source>
</evidence>
<dbReference type="InterPro" id="IPR036086">
    <property type="entry name" value="ParB/Sulfiredoxin_sf"/>
</dbReference>
<dbReference type="InterPro" id="IPR003115">
    <property type="entry name" value="ParB_N"/>
</dbReference>
<name>A0A2D2C257_9RHOB</name>
<dbReference type="SMART" id="SM00470">
    <property type="entry name" value="ParB"/>
    <property type="match status" value="1"/>
</dbReference>
<organism evidence="3 4">
    <name type="scientific">Paracoccus yeei</name>
    <dbReference type="NCBI Taxonomy" id="147645"/>
    <lineage>
        <taxon>Bacteria</taxon>
        <taxon>Pseudomonadati</taxon>
        <taxon>Pseudomonadota</taxon>
        <taxon>Alphaproteobacteria</taxon>
        <taxon>Rhodobacterales</taxon>
        <taxon>Paracoccaceae</taxon>
        <taxon>Paracoccus</taxon>
    </lineage>
</organism>
<dbReference type="GO" id="GO:0045881">
    <property type="term" value="P:positive regulation of sporulation resulting in formation of a cellular spore"/>
    <property type="evidence" value="ECO:0007669"/>
    <property type="project" value="TreeGrafter"/>
</dbReference>
<dbReference type="RefSeq" id="WP_099649299.1">
    <property type="nucleotide sequence ID" value="NZ_CAJGAB010000074.1"/>
</dbReference>
<feature type="domain" description="ParB-like N-terminal" evidence="2">
    <location>
        <begin position="5"/>
        <end position="91"/>
    </location>
</feature>
<dbReference type="AlphaFoldDB" id="A0A2D2C257"/>
<dbReference type="EMBL" id="CP024422">
    <property type="protein sequence ID" value="ATQ56499.1"/>
    <property type="molecule type" value="Genomic_DNA"/>
</dbReference>
<dbReference type="Pfam" id="PF02195">
    <property type="entry name" value="ParB_N"/>
    <property type="match status" value="1"/>
</dbReference>
<dbReference type="SUPFAM" id="SSF110849">
    <property type="entry name" value="ParB/Sulfiredoxin"/>
    <property type="match status" value="1"/>
</dbReference>
<accession>A0A2D2C257</accession>
<feature type="compositionally biased region" description="Basic and acidic residues" evidence="1">
    <location>
        <begin position="235"/>
        <end position="244"/>
    </location>
</feature>
<feature type="region of interest" description="Disordered" evidence="1">
    <location>
        <begin position="138"/>
        <end position="158"/>
    </location>
</feature>
<protein>
    <submittedName>
        <fullName evidence="3">Chromosome partitioning protein ParB</fullName>
    </submittedName>
</protein>
<feature type="compositionally biased region" description="Gly residues" evidence="1">
    <location>
        <begin position="138"/>
        <end position="152"/>
    </location>
</feature>
<feature type="compositionally biased region" description="Low complexity" evidence="1">
    <location>
        <begin position="200"/>
        <end position="210"/>
    </location>
</feature>
<dbReference type="GeneID" id="78898431"/>
<evidence type="ECO:0000313" key="3">
    <source>
        <dbReference type="EMBL" id="ATQ56499.1"/>
    </source>
</evidence>
<feature type="region of interest" description="Disordered" evidence="1">
    <location>
        <begin position="200"/>
        <end position="258"/>
    </location>
</feature>
<dbReference type="PANTHER" id="PTHR33375">
    <property type="entry name" value="CHROMOSOME-PARTITIONING PROTEIN PARB-RELATED"/>
    <property type="match status" value="1"/>
</dbReference>
<gene>
    <name evidence="3" type="ORF">PYTT13_12270</name>
</gene>
<evidence type="ECO:0000259" key="2">
    <source>
        <dbReference type="SMART" id="SM00470"/>
    </source>
</evidence>
<dbReference type="Gene3D" id="3.90.1530.10">
    <property type="entry name" value="Conserved hypothetical protein from pyrococcus furiosus pfu- 392566-001, ParB domain"/>
    <property type="match status" value="1"/>
</dbReference>
<evidence type="ECO:0000313" key="4">
    <source>
        <dbReference type="Proteomes" id="UP000229314"/>
    </source>
</evidence>
<dbReference type="GO" id="GO:0005694">
    <property type="term" value="C:chromosome"/>
    <property type="evidence" value="ECO:0007669"/>
    <property type="project" value="TreeGrafter"/>
</dbReference>
<dbReference type="CDD" id="cd16403">
    <property type="entry name" value="ParB_N_like_MT"/>
    <property type="match status" value="1"/>
</dbReference>
<dbReference type="PANTHER" id="PTHR33375:SF1">
    <property type="entry name" value="CHROMOSOME-PARTITIONING PROTEIN PARB-RELATED"/>
    <property type="match status" value="1"/>
</dbReference>